<dbReference type="RefSeq" id="WP_065970870.1">
    <property type="nucleotide sequence ID" value="NZ_CP080624.1"/>
</dbReference>
<sequence>MAHDVHDPLKHPEVQLASGRAYVAAFLIATILMTVALYIARHPAVAPHTLLVLSGLAALVVAVQLLLLLQLNLSSTQIWTTVSFALAFPLFVIAVGLSMWMFQSLDARTMLMGLMH</sequence>
<proteinExistence type="predicted"/>
<evidence type="ECO:0000313" key="2">
    <source>
        <dbReference type="Proteomes" id="UP000253250"/>
    </source>
</evidence>
<dbReference type="Proteomes" id="UP000253250">
    <property type="component" value="Unassembled WGS sequence"/>
</dbReference>
<keyword evidence="2" id="KW-1185">Reference proteome</keyword>
<accession>A0A1C2G0Y6</accession>
<dbReference type="EMBL" id="PSYR01000002">
    <property type="protein sequence ID" value="RCN55897.1"/>
    <property type="molecule type" value="Genomic_DNA"/>
</dbReference>
<reference evidence="1 2" key="1">
    <citation type="submission" date="2018-02" db="EMBL/GenBank/DDBJ databases">
        <title>Insights into the biology of acidophilic members of the Acidiferrobacteraceae family derived from comparative genomic analyses.</title>
        <authorList>
            <person name="Issotta F."/>
            <person name="Thyssen C."/>
            <person name="Mena C."/>
            <person name="Moya A."/>
            <person name="Bellenberg S."/>
            <person name="Sproer C."/>
            <person name="Covarrubias P.C."/>
            <person name="Sand W."/>
            <person name="Quatrini R."/>
            <person name="Vera M."/>
        </authorList>
    </citation>
    <scope>NUCLEOTIDE SEQUENCE [LARGE SCALE GENOMIC DNA]</scope>
    <source>
        <strain evidence="2">m-1</strain>
    </source>
</reference>
<protein>
    <submittedName>
        <fullName evidence="1">Cytochrome O ubiquinol oxidase</fullName>
    </submittedName>
</protein>
<evidence type="ECO:0000313" key="1">
    <source>
        <dbReference type="EMBL" id="RCN55897.1"/>
    </source>
</evidence>
<dbReference type="STRING" id="163359.A9R16_13135"/>
<name>A0A1C2G0Y6_9GAMM</name>
<comment type="caution">
    <text evidence="1">The sequence shown here is derived from an EMBL/GenBank/DDBJ whole genome shotgun (WGS) entry which is preliminary data.</text>
</comment>
<dbReference type="AlphaFoldDB" id="A0A1C2G0Y6"/>
<gene>
    <name evidence="1" type="ORF">C4900_08290</name>
</gene>
<organism evidence="1 2">
    <name type="scientific">Acidiferrobacter thiooxydans</name>
    <dbReference type="NCBI Taxonomy" id="163359"/>
    <lineage>
        <taxon>Bacteria</taxon>
        <taxon>Pseudomonadati</taxon>
        <taxon>Pseudomonadota</taxon>
        <taxon>Gammaproteobacteria</taxon>
        <taxon>Acidiferrobacterales</taxon>
        <taxon>Acidiferrobacteraceae</taxon>
        <taxon>Acidiferrobacter</taxon>
    </lineage>
</organism>
<dbReference type="OrthoDB" id="7282936at2"/>